<evidence type="ECO:0000259" key="1">
    <source>
        <dbReference type="Pfam" id="PF13456"/>
    </source>
</evidence>
<dbReference type="Proteomes" id="UP000288805">
    <property type="component" value="Unassembled WGS sequence"/>
</dbReference>
<name>A0A438J3T9_VITVI</name>
<evidence type="ECO:0000313" key="2">
    <source>
        <dbReference type="EMBL" id="RVX03585.1"/>
    </source>
</evidence>
<dbReference type="AlphaFoldDB" id="A0A438J3T9"/>
<dbReference type="SUPFAM" id="SSF53098">
    <property type="entry name" value="Ribonuclease H-like"/>
    <property type="match status" value="1"/>
</dbReference>
<dbReference type="Gene3D" id="3.30.420.10">
    <property type="entry name" value="Ribonuclease H-like superfamily/Ribonuclease H"/>
    <property type="match status" value="1"/>
</dbReference>
<gene>
    <name evidence="2" type="ORF">CK203_027897</name>
</gene>
<dbReference type="PANTHER" id="PTHR48475">
    <property type="entry name" value="RIBONUCLEASE H"/>
    <property type="match status" value="1"/>
</dbReference>
<dbReference type="PANTHER" id="PTHR48475:SF1">
    <property type="entry name" value="RNASE H TYPE-1 DOMAIN-CONTAINING PROTEIN"/>
    <property type="match status" value="1"/>
</dbReference>
<protein>
    <recommendedName>
        <fullName evidence="1">RNase H type-1 domain-containing protein</fullName>
    </recommendedName>
</protein>
<dbReference type="Pfam" id="PF13456">
    <property type="entry name" value="RVT_3"/>
    <property type="match status" value="1"/>
</dbReference>
<dbReference type="GO" id="GO:0004523">
    <property type="term" value="F:RNA-DNA hybrid ribonuclease activity"/>
    <property type="evidence" value="ECO:0007669"/>
    <property type="project" value="InterPro"/>
</dbReference>
<accession>A0A438J3T9</accession>
<dbReference type="GO" id="GO:0003676">
    <property type="term" value="F:nucleic acid binding"/>
    <property type="evidence" value="ECO:0007669"/>
    <property type="project" value="InterPro"/>
</dbReference>
<comment type="caution">
    <text evidence="2">The sequence shown here is derived from an EMBL/GenBank/DDBJ whole genome shotgun (WGS) entry which is preliminary data.</text>
</comment>
<dbReference type="InterPro" id="IPR002156">
    <property type="entry name" value="RNaseH_domain"/>
</dbReference>
<proteinExistence type="predicted"/>
<dbReference type="EMBL" id="QGNW01000065">
    <property type="protein sequence ID" value="RVX03585.1"/>
    <property type="molecule type" value="Genomic_DNA"/>
</dbReference>
<dbReference type="InterPro" id="IPR012337">
    <property type="entry name" value="RNaseH-like_sf"/>
</dbReference>
<reference evidence="2 3" key="1">
    <citation type="journal article" date="2018" name="PLoS Genet.">
        <title>Population sequencing reveals clonal diversity and ancestral inbreeding in the grapevine cultivar Chardonnay.</title>
        <authorList>
            <person name="Roach M.J."/>
            <person name="Johnson D.L."/>
            <person name="Bohlmann J."/>
            <person name="van Vuuren H.J."/>
            <person name="Jones S.J."/>
            <person name="Pretorius I.S."/>
            <person name="Schmidt S.A."/>
            <person name="Borneman A.R."/>
        </authorList>
    </citation>
    <scope>NUCLEOTIDE SEQUENCE [LARGE SCALE GENOMIC DNA]</scope>
    <source>
        <strain evidence="3">cv. Chardonnay</strain>
        <tissue evidence="2">Leaf</tissue>
    </source>
</reference>
<sequence length="125" mass="14421">MESNTSQVESPGEQWWTLHVDETSKASDSKVSLILQSPTGKLLEQAIRLYFSTSNNEAEYEAVLARLDFAITLTTTRLEIRSDYQLIVGQIQKEYEEKDECMARYLAMVENCLKNLDEWIVRQVP</sequence>
<organism evidence="2 3">
    <name type="scientific">Vitis vinifera</name>
    <name type="common">Grape</name>
    <dbReference type="NCBI Taxonomy" id="29760"/>
    <lineage>
        <taxon>Eukaryota</taxon>
        <taxon>Viridiplantae</taxon>
        <taxon>Streptophyta</taxon>
        <taxon>Embryophyta</taxon>
        <taxon>Tracheophyta</taxon>
        <taxon>Spermatophyta</taxon>
        <taxon>Magnoliopsida</taxon>
        <taxon>eudicotyledons</taxon>
        <taxon>Gunneridae</taxon>
        <taxon>Pentapetalae</taxon>
        <taxon>rosids</taxon>
        <taxon>Vitales</taxon>
        <taxon>Vitaceae</taxon>
        <taxon>Viteae</taxon>
        <taxon>Vitis</taxon>
    </lineage>
</organism>
<evidence type="ECO:0000313" key="3">
    <source>
        <dbReference type="Proteomes" id="UP000288805"/>
    </source>
</evidence>
<feature type="domain" description="RNase H type-1" evidence="1">
    <location>
        <begin position="25"/>
        <end position="119"/>
    </location>
</feature>
<dbReference type="InterPro" id="IPR036397">
    <property type="entry name" value="RNaseH_sf"/>
</dbReference>
<dbReference type="CDD" id="cd09279">
    <property type="entry name" value="RNase_HI_like"/>
    <property type="match status" value="1"/>
</dbReference>